<reference evidence="7 8" key="1">
    <citation type="submission" date="2019-08" db="EMBL/GenBank/DDBJ databases">
        <title>In-depth cultivation of the pig gut microbiome towards novel bacterial diversity and tailored functional studies.</title>
        <authorList>
            <person name="Wylensek D."/>
            <person name="Hitch T.C.A."/>
            <person name="Clavel T."/>
        </authorList>
    </citation>
    <scope>NUCLEOTIDE SEQUENCE [LARGE SCALE GENOMIC DNA]</scope>
    <source>
        <strain evidence="7 8">BL-389-WT-3D</strain>
    </source>
</reference>
<feature type="transmembrane region" description="Helical" evidence="6">
    <location>
        <begin position="336"/>
        <end position="356"/>
    </location>
</feature>
<dbReference type="GO" id="GO:0005886">
    <property type="term" value="C:plasma membrane"/>
    <property type="evidence" value="ECO:0007669"/>
    <property type="project" value="UniProtKB-SubCell"/>
</dbReference>
<name>A0A844FDM2_CLOSV</name>
<keyword evidence="5 6" id="KW-0472">Membrane</keyword>
<sequence>MKSLNKQPSESSVYIWNIAGSIANALLSVVLLMLVTRTLDDKQADIFSVAWTISQLMVTIGTFQIRTYQATDVKGVFKFQQYFIFRILTISVMMLCSLVYVIVRGYDGYKSLIVLLLCLVRAADSMADVYEGWFQQKERLDLAGKALTFRIMLASAGFGATLIFTGRLTVACAVLLAGYVLCFFVYDVRYNRVVDKLKDEGRWGKGVQWFLKMFAEGVPLFVNAFIMMSITNEPKMVIDTAIERGNMIQGGQTIYNILFMPASVLTLAYIVFRPMITQMAIVWNNKKVKGFLKILAKILGCLLGIGMLLMAGSALLGIPVLSLVYAVDLSAYKNHLLIIIVGGCFYTFAAVLDNALVVIRKQYLLVLAYIVTWIYIKMTTGFFVTKWEVLGASWAYTTAMLIFLCSTVILFVICFWRACKKDK</sequence>
<organism evidence="7 8">
    <name type="scientific">Clostridium scindens (strain JCM 10418 / VPI 12708)</name>
    <dbReference type="NCBI Taxonomy" id="29347"/>
    <lineage>
        <taxon>Bacteria</taxon>
        <taxon>Bacillati</taxon>
        <taxon>Bacillota</taxon>
        <taxon>Clostridia</taxon>
        <taxon>Lachnospirales</taxon>
        <taxon>Lachnospiraceae</taxon>
    </lineage>
</organism>
<dbReference type="AlphaFoldDB" id="A0A844FDM2"/>
<evidence type="ECO:0000256" key="6">
    <source>
        <dbReference type="SAM" id="Phobius"/>
    </source>
</evidence>
<evidence type="ECO:0000256" key="3">
    <source>
        <dbReference type="ARBA" id="ARBA00022692"/>
    </source>
</evidence>
<feature type="transmembrane region" description="Helical" evidence="6">
    <location>
        <begin position="46"/>
        <end position="63"/>
    </location>
</feature>
<evidence type="ECO:0000313" key="8">
    <source>
        <dbReference type="Proteomes" id="UP000462363"/>
    </source>
</evidence>
<proteinExistence type="predicted"/>
<gene>
    <name evidence="7" type="ORF">FYJ37_15885</name>
</gene>
<dbReference type="EMBL" id="VUMB01000050">
    <property type="protein sequence ID" value="MSS41769.1"/>
    <property type="molecule type" value="Genomic_DNA"/>
</dbReference>
<comment type="subcellular location">
    <subcellularLocation>
        <location evidence="1">Cell membrane</location>
        <topology evidence="1">Multi-pass membrane protein</topology>
    </subcellularLocation>
</comment>
<protein>
    <submittedName>
        <fullName evidence="7">Lipopolysaccharide biosynthesis protein</fullName>
    </submittedName>
</protein>
<dbReference type="RefSeq" id="WP_154322816.1">
    <property type="nucleotide sequence ID" value="NZ_CAMDTP010000016.1"/>
</dbReference>
<dbReference type="PANTHER" id="PTHR30250">
    <property type="entry name" value="PST FAMILY PREDICTED COLANIC ACID TRANSPORTER"/>
    <property type="match status" value="1"/>
</dbReference>
<feature type="transmembrane region" description="Helical" evidence="6">
    <location>
        <begin position="12"/>
        <end position="34"/>
    </location>
</feature>
<feature type="transmembrane region" description="Helical" evidence="6">
    <location>
        <begin position="254"/>
        <end position="273"/>
    </location>
</feature>
<feature type="transmembrane region" description="Helical" evidence="6">
    <location>
        <begin position="363"/>
        <end position="384"/>
    </location>
</feature>
<evidence type="ECO:0000256" key="5">
    <source>
        <dbReference type="ARBA" id="ARBA00023136"/>
    </source>
</evidence>
<dbReference type="PANTHER" id="PTHR30250:SF11">
    <property type="entry name" value="O-ANTIGEN TRANSPORTER-RELATED"/>
    <property type="match status" value="1"/>
</dbReference>
<dbReference type="InterPro" id="IPR050833">
    <property type="entry name" value="Poly_Biosynth_Transport"/>
</dbReference>
<evidence type="ECO:0000256" key="1">
    <source>
        <dbReference type="ARBA" id="ARBA00004651"/>
    </source>
</evidence>
<feature type="transmembrane region" description="Helical" evidence="6">
    <location>
        <begin position="396"/>
        <end position="416"/>
    </location>
</feature>
<comment type="caution">
    <text evidence="7">The sequence shown here is derived from an EMBL/GenBank/DDBJ whole genome shotgun (WGS) entry which is preliminary data.</text>
</comment>
<evidence type="ECO:0000256" key="2">
    <source>
        <dbReference type="ARBA" id="ARBA00022475"/>
    </source>
</evidence>
<evidence type="ECO:0000313" key="7">
    <source>
        <dbReference type="EMBL" id="MSS41769.1"/>
    </source>
</evidence>
<feature type="transmembrane region" description="Helical" evidence="6">
    <location>
        <begin position="142"/>
        <end position="162"/>
    </location>
</feature>
<accession>A0A844FDM2</accession>
<keyword evidence="4 6" id="KW-1133">Transmembrane helix</keyword>
<keyword evidence="2" id="KW-1003">Cell membrane</keyword>
<dbReference type="Proteomes" id="UP000462363">
    <property type="component" value="Unassembled WGS sequence"/>
</dbReference>
<feature type="transmembrane region" description="Helical" evidence="6">
    <location>
        <begin position="209"/>
        <end position="230"/>
    </location>
</feature>
<feature type="transmembrane region" description="Helical" evidence="6">
    <location>
        <begin position="294"/>
        <end position="316"/>
    </location>
</feature>
<feature type="transmembrane region" description="Helical" evidence="6">
    <location>
        <begin position="83"/>
        <end position="103"/>
    </location>
</feature>
<feature type="transmembrane region" description="Helical" evidence="6">
    <location>
        <begin position="168"/>
        <end position="188"/>
    </location>
</feature>
<keyword evidence="3 6" id="KW-0812">Transmembrane</keyword>
<evidence type="ECO:0000256" key="4">
    <source>
        <dbReference type="ARBA" id="ARBA00022989"/>
    </source>
</evidence>